<dbReference type="GeneID" id="68113343"/>
<dbReference type="RefSeq" id="XP_044559364.1">
    <property type="nucleotide sequence ID" value="XM_044709726.1"/>
</dbReference>
<evidence type="ECO:0000256" key="6">
    <source>
        <dbReference type="ARBA" id="ARBA00049075"/>
    </source>
</evidence>
<keyword evidence="10" id="KW-1185">Reference proteome</keyword>
<dbReference type="OrthoDB" id="194443at2759"/>
<dbReference type="InterPro" id="IPR019012">
    <property type="entry name" value="RNA_cap_Gua-N2-MeTrfase"/>
</dbReference>
<evidence type="ECO:0000256" key="7">
    <source>
        <dbReference type="ARBA" id="ARBA00049790"/>
    </source>
</evidence>
<feature type="compositionally biased region" description="Low complexity" evidence="8">
    <location>
        <begin position="40"/>
        <end position="53"/>
    </location>
</feature>
<reference evidence="9 10" key="1">
    <citation type="journal article" date="2019" name="Sci. Rep.">
        <title>Nanopore sequencing improves the draft genome of the human pathogenic amoeba Naegleria fowleri.</title>
        <authorList>
            <person name="Liechti N."/>
            <person name="Schurch N."/>
            <person name="Bruggmann R."/>
            <person name="Wittwer M."/>
        </authorList>
    </citation>
    <scope>NUCLEOTIDE SEQUENCE [LARGE SCALE GENOMIC DNA]</scope>
    <source>
        <strain evidence="9 10">ATCC 30894</strain>
    </source>
</reference>
<evidence type="ECO:0000256" key="3">
    <source>
        <dbReference type="ARBA" id="ARBA00047418"/>
    </source>
</evidence>
<evidence type="ECO:0000256" key="8">
    <source>
        <dbReference type="SAM" id="MobiDB-lite"/>
    </source>
</evidence>
<comment type="catalytic activity">
    <reaction evidence="5">
        <text>a 5'-end (N(2),N(7)-dimethyl 5'-triphosphoguanosine)-ribonucleoside in snRNA + S-adenosyl-L-methionine = a 5'-end (N(2),N(2),N(7)-trimethyl 5'-triphosphoguanosine)-ribonucleoside in snRNA + S-adenosyl-L-homocysteine + H(+)</text>
        <dbReference type="Rhea" id="RHEA:78479"/>
        <dbReference type="Rhea" id="RHEA-COMP:19087"/>
        <dbReference type="Rhea" id="RHEA-COMP:19089"/>
        <dbReference type="ChEBI" id="CHEBI:15378"/>
        <dbReference type="ChEBI" id="CHEBI:57856"/>
        <dbReference type="ChEBI" id="CHEBI:59789"/>
        <dbReference type="ChEBI" id="CHEBI:167623"/>
        <dbReference type="ChEBI" id="CHEBI:172880"/>
    </reaction>
    <physiologicalReaction direction="left-to-right" evidence="5">
        <dbReference type="Rhea" id="RHEA:78480"/>
    </physiologicalReaction>
</comment>
<dbReference type="GO" id="GO:0008168">
    <property type="term" value="F:methyltransferase activity"/>
    <property type="evidence" value="ECO:0007669"/>
    <property type="project" value="InterPro"/>
</dbReference>
<evidence type="ECO:0000256" key="4">
    <source>
        <dbReference type="ARBA" id="ARBA00048740"/>
    </source>
</evidence>
<dbReference type="AlphaFoldDB" id="A0A6A5BJW5"/>
<accession>A0A6A5BJW5</accession>
<comment type="caution">
    <text evidence="9">The sequence shown here is derived from an EMBL/GenBank/DDBJ whole genome shotgun (WGS) entry which is preliminary data.</text>
</comment>
<dbReference type="EMBL" id="VFQX01000051">
    <property type="protein sequence ID" value="KAF0974651.1"/>
    <property type="molecule type" value="Genomic_DNA"/>
</dbReference>
<dbReference type="SUPFAM" id="SSF53335">
    <property type="entry name" value="S-adenosyl-L-methionine-dependent methyltransferases"/>
    <property type="match status" value="1"/>
</dbReference>
<name>A0A6A5BJW5_NAEFO</name>
<evidence type="ECO:0000256" key="2">
    <source>
        <dbReference type="ARBA" id="ARBA00025783"/>
    </source>
</evidence>
<evidence type="ECO:0000313" key="9">
    <source>
        <dbReference type="EMBL" id="KAF0974651.1"/>
    </source>
</evidence>
<evidence type="ECO:0000256" key="1">
    <source>
        <dbReference type="ARBA" id="ARBA00018517"/>
    </source>
</evidence>
<dbReference type="Pfam" id="PF09445">
    <property type="entry name" value="Methyltransf_15"/>
    <property type="match status" value="1"/>
</dbReference>
<comment type="catalytic activity">
    <reaction evidence="4">
        <text>a 5'-end (N(7)-methyl 5'-triphosphoguanosine)-ribonucleoside in snoRNA + S-adenosyl-L-methionine = a 5'-end (N(2),N(7)-dimethyl 5'-triphosphoguanosine)-ribonucleoside in snoRNA + S-adenosyl-L-homocysteine + H(+)</text>
        <dbReference type="Rhea" id="RHEA:78475"/>
        <dbReference type="Rhea" id="RHEA-COMP:19086"/>
        <dbReference type="Rhea" id="RHEA-COMP:19088"/>
        <dbReference type="ChEBI" id="CHEBI:15378"/>
        <dbReference type="ChEBI" id="CHEBI:57856"/>
        <dbReference type="ChEBI" id="CHEBI:59789"/>
        <dbReference type="ChEBI" id="CHEBI:156461"/>
        <dbReference type="ChEBI" id="CHEBI:172880"/>
    </reaction>
    <physiologicalReaction direction="left-to-right" evidence="4">
        <dbReference type="Rhea" id="RHEA:78476"/>
    </physiologicalReaction>
</comment>
<sequence length="585" mass="66418">MYSQSTSSQLPLSSSSSSATPSNLLQSLLCMNSNSVHHSNYSSSSNASNNHSQNDLDQNNNFQSSLSGFGLMGFSHAQQPQQQQFMMWPNFHGYTNNAYLPSTFSQSSNTEFPSSSWNQDSSHYFHHAGYDSTSSQQQIAPSSGSNIPPPWMMMNDWGGGSVYNDQAFAMFSEDTILSSLSIPSSSTISEDSHSTKHHDDKSSILNSLLTSTSTVSSANTLTSSSPSISSNSNGNYNTVITSSNQAPCPEKSTRNDIRKLHIQLRASLRLLEMEKQKISKLNSKDTHYIVADQTLEETIAHVKKLLNIVNKKQTKEEKECTKLMNKQLNHTDSSEQSNTLENYYNMRKFSENIYGFFPKHLVSKVRYDSELALSYLTPFNDAFEIASIMNEMIKQQSGFYPNHIIDGTGGLGGNVIGFLRYFWSKRLHRKTVSMIELDERRCKDAQYNINLFENEEKKYDKDCVTCHVECGNFIDWWNKEKPKMSENKRSETLIFFDPPWGNADYSLHEFIDDLYMIQENLSPVSVKAFSQQLLLEDGVQCVVLKVPYNFSEYSLSETLNVEYILMKKVKYVLLFPYHQSSLTRL</sequence>
<organism evidence="9 10">
    <name type="scientific">Naegleria fowleri</name>
    <name type="common">Brain eating amoeba</name>
    <dbReference type="NCBI Taxonomy" id="5763"/>
    <lineage>
        <taxon>Eukaryota</taxon>
        <taxon>Discoba</taxon>
        <taxon>Heterolobosea</taxon>
        <taxon>Tetramitia</taxon>
        <taxon>Eutetramitia</taxon>
        <taxon>Vahlkampfiidae</taxon>
        <taxon>Naegleria</taxon>
    </lineage>
</organism>
<gene>
    <name evidence="9" type="ORF">FDP41_006125</name>
</gene>
<evidence type="ECO:0000313" key="10">
    <source>
        <dbReference type="Proteomes" id="UP000444721"/>
    </source>
</evidence>
<evidence type="ECO:0000256" key="5">
    <source>
        <dbReference type="ARBA" id="ARBA00048763"/>
    </source>
</evidence>
<proteinExistence type="inferred from homology"/>
<dbReference type="OMA" id="IMAHVAS"/>
<comment type="catalytic activity">
    <reaction evidence="3">
        <text>a 5'-end (N(2),N(7)-dimethyl 5'-triphosphoguanosine)-ribonucleoside in snoRNA + S-adenosyl-L-methionine = a 5'-end (N(2),N(2),N(7)-trimethyl 5'-triphosphoguanosine)-ribonucleoside in snoRNA + S-adenosyl-L-homocysteine + H(+)</text>
        <dbReference type="Rhea" id="RHEA:78507"/>
        <dbReference type="Rhea" id="RHEA-COMP:19088"/>
        <dbReference type="Rhea" id="RHEA-COMP:19090"/>
        <dbReference type="ChEBI" id="CHEBI:15378"/>
        <dbReference type="ChEBI" id="CHEBI:57856"/>
        <dbReference type="ChEBI" id="CHEBI:59789"/>
        <dbReference type="ChEBI" id="CHEBI:167623"/>
        <dbReference type="ChEBI" id="CHEBI:172880"/>
    </reaction>
    <physiologicalReaction direction="left-to-right" evidence="3">
        <dbReference type="Rhea" id="RHEA:78508"/>
    </physiologicalReaction>
</comment>
<dbReference type="GO" id="GO:0036261">
    <property type="term" value="P:7-methylguanosine cap hypermethylation"/>
    <property type="evidence" value="ECO:0007669"/>
    <property type="project" value="InterPro"/>
</dbReference>
<dbReference type="VEuPathDB" id="AmoebaDB:NF0112940"/>
<comment type="catalytic activity">
    <reaction evidence="6">
        <text>a 5'-end (N(7)-methyl 5'-triphosphoguanosine)-ribonucleoside in snRNA + S-adenosyl-L-methionine = a 5'-end (N(2),N(7)-dimethyl 5'-triphosphoguanosine)-ribonucleoside in snRNA + S-adenosyl-L-homocysteine + H(+)</text>
        <dbReference type="Rhea" id="RHEA:78471"/>
        <dbReference type="Rhea" id="RHEA-COMP:19085"/>
        <dbReference type="Rhea" id="RHEA-COMP:19087"/>
        <dbReference type="ChEBI" id="CHEBI:15378"/>
        <dbReference type="ChEBI" id="CHEBI:57856"/>
        <dbReference type="ChEBI" id="CHEBI:59789"/>
        <dbReference type="ChEBI" id="CHEBI:156461"/>
        <dbReference type="ChEBI" id="CHEBI:172880"/>
    </reaction>
    <physiologicalReaction direction="left-to-right" evidence="6">
        <dbReference type="Rhea" id="RHEA:78472"/>
    </physiologicalReaction>
</comment>
<comment type="similarity">
    <text evidence="2">Belongs to the methyltransferase superfamily. Trimethylguanosine synthase family.</text>
</comment>
<dbReference type="VEuPathDB" id="AmoebaDB:NfTy_078050"/>
<feature type="compositionally biased region" description="Polar residues" evidence="8">
    <location>
        <begin position="131"/>
        <end position="146"/>
    </location>
</feature>
<dbReference type="VEuPathDB" id="AmoebaDB:FDP41_006125"/>
<feature type="region of interest" description="Disordered" evidence="8">
    <location>
        <begin position="40"/>
        <end position="62"/>
    </location>
</feature>
<protein>
    <recommendedName>
        <fullName evidence="1">Trimethylguanosine synthase</fullName>
    </recommendedName>
    <alternativeName>
        <fullName evidence="7">Cap-specific guanine-N(2) methyltransferase</fullName>
    </alternativeName>
</protein>
<dbReference type="Gene3D" id="3.40.50.150">
    <property type="entry name" value="Vaccinia Virus protein VP39"/>
    <property type="match status" value="1"/>
</dbReference>
<dbReference type="Proteomes" id="UP000444721">
    <property type="component" value="Unassembled WGS sequence"/>
</dbReference>
<dbReference type="InterPro" id="IPR029063">
    <property type="entry name" value="SAM-dependent_MTases_sf"/>
</dbReference>
<feature type="region of interest" description="Disordered" evidence="8">
    <location>
        <begin position="128"/>
        <end position="147"/>
    </location>
</feature>